<reference evidence="9" key="1">
    <citation type="journal article" date="2011" name="Int. J. Med. Microbiol.">
        <title>A multiresistance megaplasmid pLG1 bearing a hylEfm genomic island in hospital Enterococcus faecium isolates.</title>
        <authorList>
            <person name="Laverde Gomez J.A."/>
            <person name="van Schaik W."/>
            <person name="Freitas A.R."/>
            <person name="Coque T.M."/>
            <person name="Weaver K.E."/>
            <person name="Francia M.V."/>
            <person name="Witte W."/>
            <person name="Werner G."/>
        </authorList>
    </citation>
    <scope>NUCLEOTIDE SEQUENCE</scope>
    <source>
        <strain evidence="9">64/3xUW2774</strain>
        <plasmid evidence="9">pLG1</plasmid>
    </source>
</reference>
<gene>
    <name evidence="9" type="ORF">pLG1-0276</name>
</gene>
<dbReference type="PANTHER" id="PTHR42891">
    <property type="entry name" value="D-GLYCERO-BETA-D-MANNO-HEPTOSE-1,7-BISPHOSPHATE 7-PHOSPHATASE"/>
    <property type="match status" value="1"/>
</dbReference>
<evidence type="ECO:0000256" key="8">
    <source>
        <dbReference type="PIRSR" id="PIRSR004682-4"/>
    </source>
</evidence>
<evidence type="ECO:0000256" key="4">
    <source>
        <dbReference type="ARBA" id="ARBA00022801"/>
    </source>
</evidence>
<dbReference type="InterPro" id="IPR006549">
    <property type="entry name" value="HAD-SF_hydro_IIIA"/>
</dbReference>
<dbReference type="SUPFAM" id="SSF56784">
    <property type="entry name" value="HAD-like"/>
    <property type="match status" value="1"/>
</dbReference>
<comment type="cofactor">
    <cofactor evidence="8">
        <name>Zn(2+)</name>
        <dbReference type="ChEBI" id="CHEBI:29105"/>
    </cofactor>
</comment>
<dbReference type="PIRSF" id="PIRSF004682">
    <property type="entry name" value="GmhB"/>
    <property type="match status" value="1"/>
</dbReference>
<geneLocation type="plasmid" evidence="9">
    <name>pLG1</name>
</geneLocation>
<proteinExistence type="inferred from homology"/>
<evidence type="ECO:0000256" key="7">
    <source>
        <dbReference type="PIRNR" id="PIRNR004682"/>
    </source>
</evidence>
<dbReference type="NCBIfam" id="TIGR01549">
    <property type="entry name" value="HAD-SF-IA-v1"/>
    <property type="match status" value="1"/>
</dbReference>
<feature type="binding site" evidence="8">
    <location>
        <position position="105"/>
    </location>
    <ligand>
        <name>Zn(2+)</name>
        <dbReference type="ChEBI" id="CHEBI:29105"/>
    </ligand>
</feature>
<organism evidence="9">
    <name type="scientific">Enterococcus faecium</name>
    <name type="common">Streptococcus faecium</name>
    <dbReference type="NCBI Taxonomy" id="1352"/>
    <lineage>
        <taxon>Bacteria</taxon>
        <taxon>Bacillati</taxon>
        <taxon>Bacillota</taxon>
        <taxon>Bacilli</taxon>
        <taxon>Lactobacillales</taxon>
        <taxon>Enterococcaceae</taxon>
        <taxon>Enterococcus</taxon>
    </lineage>
</organism>
<dbReference type="NCBIfam" id="TIGR01662">
    <property type="entry name" value="HAD-SF-IIIA"/>
    <property type="match status" value="1"/>
</dbReference>
<feature type="binding site" evidence="8">
    <location>
        <position position="15"/>
    </location>
    <ligand>
        <name>Mg(2+)</name>
        <dbReference type="ChEBI" id="CHEBI:18420"/>
    </ligand>
</feature>
<evidence type="ECO:0000313" key="9">
    <source>
        <dbReference type="EMBL" id="ADO67030.1"/>
    </source>
</evidence>
<sequence>MRGRQISMNKAIFWDLLGTLGGDSRTLINQNFNFFKDTIPALKKAAQSHYLNIIITNQSHISHGRITMAEYTDALESLINELEKNDIQITDVYTCPHARKDNCDCKKPQPTFVNEALKKYDLNPSKCFVVGDSGKNDMMLAKNAGINSVLLLTGEGIDSLTKYRHLWSETKPTFIAENSLDAINKIHMYADGDSSDS</sequence>
<keyword evidence="3 8" id="KW-0479">Metal-binding</keyword>
<dbReference type="Pfam" id="PF13242">
    <property type="entry name" value="Hydrolase_like"/>
    <property type="match status" value="1"/>
</dbReference>
<feature type="binding site" evidence="8">
    <location>
        <position position="103"/>
    </location>
    <ligand>
        <name>Zn(2+)</name>
        <dbReference type="ChEBI" id="CHEBI:29105"/>
    </ligand>
</feature>
<name>E3UT53_ENTFC</name>
<feature type="binding site" evidence="8">
    <location>
        <position position="132"/>
    </location>
    <ligand>
        <name>Mg(2+)</name>
        <dbReference type="ChEBI" id="CHEBI:18420"/>
    </ligand>
</feature>
<accession>E3UT53</accession>
<dbReference type="NCBIfam" id="TIGR01656">
    <property type="entry name" value="Histidinol-ppas"/>
    <property type="match status" value="1"/>
</dbReference>
<evidence type="ECO:0000256" key="6">
    <source>
        <dbReference type="ARBA" id="ARBA00031828"/>
    </source>
</evidence>
<keyword evidence="4 7" id="KW-0378">Hydrolase</keyword>
<dbReference type="InterPro" id="IPR004446">
    <property type="entry name" value="Heptose_bisP_phosphatase"/>
</dbReference>
<dbReference type="InterPro" id="IPR036412">
    <property type="entry name" value="HAD-like_sf"/>
</dbReference>
<keyword evidence="8" id="KW-0862">Zinc</keyword>
<protein>
    <recommendedName>
        <fullName evidence="6 7">D,D-heptose 1,7-bisphosphate phosphatase</fullName>
        <ecNumber evidence="7">3.1.3.-</ecNumber>
    </recommendedName>
</protein>
<dbReference type="InterPro" id="IPR006439">
    <property type="entry name" value="HAD-SF_hydro_IA"/>
</dbReference>
<dbReference type="GO" id="GO:0005737">
    <property type="term" value="C:cytoplasm"/>
    <property type="evidence" value="ECO:0007669"/>
    <property type="project" value="UniProtKB-SubCell"/>
</dbReference>
<keyword evidence="5 7" id="KW-0119">Carbohydrate metabolism</keyword>
<evidence type="ECO:0000256" key="3">
    <source>
        <dbReference type="ARBA" id="ARBA00022723"/>
    </source>
</evidence>
<dbReference type="InterPro" id="IPR006543">
    <property type="entry name" value="Histidinol-phos"/>
</dbReference>
<feature type="binding site" evidence="8">
    <location>
        <position position="97"/>
    </location>
    <ligand>
        <name>Zn(2+)</name>
        <dbReference type="ChEBI" id="CHEBI:29105"/>
    </ligand>
</feature>
<dbReference type="GO" id="GO:0046872">
    <property type="term" value="F:metal ion binding"/>
    <property type="evidence" value="ECO:0007669"/>
    <property type="project" value="UniProtKB-KW"/>
</dbReference>
<dbReference type="InterPro" id="IPR023214">
    <property type="entry name" value="HAD_sf"/>
</dbReference>
<evidence type="ECO:0000256" key="2">
    <source>
        <dbReference type="ARBA" id="ARBA00022490"/>
    </source>
</evidence>
<dbReference type="PANTHER" id="PTHR42891:SF1">
    <property type="entry name" value="D-GLYCERO-BETA-D-MANNO-HEPTOSE-1,7-BISPHOSPHATE 7-PHOSPHATASE"/>
    <property type="match status" value="1"/>
</dbReference>
<comment type="similarity">
    <text evidence="7">Belongs to the gmhB family.</text>
</comment>
<keyword evidence="2 7" id="KW-0963">Cytoplasm</keyword>
<keyword evidence="9" id="KW-0614">Plasmid</keyword>
<dbReference type="GO" id="GO:0005975">
    <property type="term" value="P:carbohydrate metabolic process"/>
    <property type="evidence" value="ECO:0007669"/>
    <property type="project" value="InterPro"/>
</dbReference>
<feature type="binding site" evidence="8">
    <location>
        <position position="95"/>
    </location>
    <ligand>
        <name>Zn(2+)</name>
        <dbReference type="ChEBI" id="CHEBI:29105"/>
    </ligand>
</feature>
<keyword evidence="8" id="KW-0460">Magnesium</keyword>
<dbReference type="Gene3D" id="3.40.50.1000">
    <property type="entry name" value="HAD superfamily/HAD-like"/>
    <property type="match status" value="1"/>
</dbReference>
<dbReference type="AlphaFoldDB" id="E3UT53"/>
<comment type="cofactor">
    <cofactor evidence="8">
        <name>Mg(2+)</name>
        <dbReference type="ChEBI" id="CHEBI:18420"/>
    </cofactor>
</comment>
<evidence type="ECO:0000256" key="5">
    <source>
        <dbReference type="ARBA" id="ARBA00023277"/>
    </source>
</evidence>
<evidence type="ECO:0000256" key="1">
    <source>
        <dbReference type="ARBA" id="ARBA00004496"/>
    </source>
</evidence>
<comment type="subcellular location">
    <subcellularLocation>
        <location evidence="1 7">Cytoplasm</location>
    </subcellularLocation>
</comment>
<dbReference type="EMBL" id="HM565234">
    <property type="protein sequence ID" value="ADO67030.1"/>
    <property type="molecule type" value="Genomic_DNA"/>
</dbReference>
<dbReference type="GO" id="GO:0016791">
    <property type="term" value="F:phosphatase activity"/>
    <property type="evidence" value="ECO:0007669"/>
    <property type="project" value="InterPro"/>
</dbReference>
<dbReference type="EC" id="3.1.3.-" evidence="7"/>